<evidence type="ECO:0008006" key="4">
    <source>
        <dbReference type="Google" id="ProtNLM"/>
    </source>
</evidence>
<dbReference type="Pfam" id="PF03659">
    <property type="entry name" value="Glyco_hydro_71"/>
    <property type="match status" value="1"/>
</dbReference>
<name>A0A4R0RKY6_9APHY</name>
<feature type="signal peptide" evidence="1">
    <location>
        <begin position="1"/>
        <end position="19"/>
    </location>
</feature>
<dbReference type="AlphaFoldDB" id="A0A4R0RKY6"/>
<evidence type="ECO:0000313" key="2">
    <source>
        <dbReference type="EMBL" id="TCD66615.1"/>
    </source>
</evidence>
<evidence type="ECO:0000313" key="3">
    <source>
        <dbReference type="Proteomes" id="UP000292702"/>
    </source>
</evidence>
<organism evidence="2 3">
    <name type="scientific">Steccherinum ochraceum</name>
    <dbReference type="NCBI Taxonomy" id="92696"/>
    <lineage>
        <taxon>Eukaryota</taxon>
        <taxon>Fungi</taxon>
        <taxon>Dikarya</taxon>
        <taxon>Basidiomycota</taxon>
        <taxon>Agaricomycotina</taxon>
        <taxon>Agaricomycetes</taxon>
        <taxon>Polyporales</taxon>
        <taxon>Steccherinaceae</taxon>
        <taxon>Steccherinum</taxon>
    </lineage>
</organism>
<reference evidence="2 3" key="1">
    <citation type="submission" date="2018-11" db="EMBL/GenBank/DDBJ databases">
        <title>Genome assembly of Steccherinum ochraceum LE-BIN_3174, the white-rot fungus of the Steccherinaceae family (The Residual Polyporoid clade, Polyporales, Basidiomycota).</title>
        <authorList>
            <person name="Fedorova T.V."/>
            <person name="Glazunova O.A."/>
            <person name="Landesman E.O."/>
            <person name="Moiseenko K.V."/>
            <person name="Psurtseva N.V."/>
            <person name="Savinova O.S."/>
            <person name="Shakhova N.V."/>
            <person name="Tyazhelova T.V."/>
            <person name="Vasina D.V."/>
        </authorList>
    </citation>
    <scope>NUCLEOTIDE SEQUENCE [LARGE SCALE GENOMIC DNA]</scope>
    <source>
        <strain evidence="2 3">LE-BIN_3174</strain>
    </source>
</reference>
<dbReference type="CDD" id="cd11577">
    <property type="entry name" value="GH71"/>
    <property type="match status" value="1"/>
</dbReference>
<dbReference type="Gene3D" id="3.20.20.80">
    <property type="entry name" value="Glycosidases"/>
    <property type="match status" value="1"/>
</dbReference>
<dbReference type="EMBL" id="RWJN01000128">
    <property type="protein sequence ID" value="TCD66615.1"/>
    <property type="molecule type" value="Genomic_DNA"/>
</dbReference>
<keyword evidence="3" id="KW-1185">Reference proteome</keyword>
<comment type="caution">
    <text evidence="2">The sequence shown here is derived from an EMBL/GenBank/DDBJ whole genome shotgun (WGS) entry which is preliminary data.</text>
</comment>
<dbReference type="Proteomes" id="UP000292702">
    <property type="component" value="Unassembled WGS sequence"/>
</dbReference>
<accession>A0A4R0RKY6</accession>
<sequence length="494" mass="54301">MRSFTLAAILGLCASLSSAMPSRPHSPFAHKARHVAKRDDSTPKAVFAHFMMGNAYPYTTQDFEDDIKLAHASGIDAFAVNMGTDDWQPDHLDSFYQAAANSGTGFKLFISFDMSVFPCGSSDNAATLRNLFNKYASNPSQFHYDGRPLVSTFSGETCTFGQGSAAQGWKSQFVDQLGGNVYFVPAFFIDPATFNQYEIDGIYNWNAGWPVQLTTASVTSLLGSAGLKLTNLAAGAVNAANNALNKVVASTDSDTQYINGLNSVNAKGKKAYMTSVSPWFFTHYGPDTYNKNWVYYSDDQLYATRWDTIIANRDKFDLIEINTWNDYGESHYIAPIKGDQPNSQAWVDGFEHDGWLDMTNYYATAYKTGNYPDITEDKLYMWARPHPKDANAPDGVGKPDNFDMFQDTLWAVYFATAPATVTLSTADGKSQTFNVQAGANKLSTELTPGGYMHGTVVRDGNTIIDLKPDGFTFNPNPSSYNYNAFVAFAGANSK</sequence>
<protein>
    <recommendedName>
        <fullName evidence="4">Glycoside hydrolase family 71 protein</fullName>
    </recommendedName>
</protein>
<keyword evidence="1" id="KW-0732">Signal</keyword>
<dbReference type="OrthoDB" id="3257981at2759"/>
<dbReference type="GO" id="GO:0051118">
    <property type="term" value="F:glucan endo-1,3-alpha-glucosidase activity"/>
    <property type="evidence" value="ECO:0007669"/>
    <property type="project" value="InterPro"/>
</dbReference>
<feature type="chain" id="PRO_5020927337" description="Glycoside hydrolase family 71 protein" evidence="1">
    <location>
        <begin position="20"/>
        <end position="494"/>
    </location>
</feature>
<dbReference type="STRING" id="92696.A0A4R0RKY6"/>
<gene>
    <name evidence="2" type="ORF">EIP91_001125</name>
</gene>
<dbReference type="InterPro" id="IPR005197">
    <property type="entry name" value="Glyco_hydro_71"/>
</dbReference>
<proteinExistence type="predicted"/>
<evidence type="ECO:0000256" key="1">
    <source>
        <dbReference type="SAM" id="SignalP"/>
    </source>
</evidence>